<proteinExistence type="predicted"/>
<keyword evidence="1" id="KW-0802">TPR repeat</keyword>
<dbReference type="AlphaFoldDB" id="A0A8J5JXU7"/>
<gene>
    <name evidence="2" type="primary">Ttc33-L</name>
    <name evidence="2" type="ORF">Hamer_G002199</name>
</gene>
<feature type="repeat" description="TPR" evidence="1">
    <location>
        <begin position="195"/>
        <end position="228"/>
    </location>
</feature>
<protein>
    <submittedName>
        <fullName evidence="2">Tetratricopeptide repeat protein 33-like</fullName>
    </submittedName>
</protein>
<dbReference type="PANTHER" id="PTHR15544:SF0">
    <property type="entry name" value="TETRATRICOPEPTIDE REPEAT PROTEIN 33"/>
    <property type="match status" value="1"/>
</dbReference>
<evidence type="ECO:0000256" key="1">
    <source>
        <dbReference type="PROSITE-ProRule" id="PRU00339"/>
    </source>
</evidence>
<dbReference type="Gene3D" id="1.25.40.10">
    <property type="entry name" value="Tetratricopeptide repeat domain"/>
    <property type="match status" value="1"/>
</dbReference>
<accession>A0A8J5JXU7</accession>
<sequence length="321" mass="35733">SHVLLITLHCPAHHPSLPCSPPFIALLIILHCPAHHTSLPSLSPFTALLITHFPAHHSSLSCSSPFTALFTQPPSVSLIATHCPTHHQLTPLTSKMQAFGWKRKKAGLSKPRPSAFSGENAEVKDETKDPDIDWLTATKRPKVLQLEDVEAKARRLSNEGVTLAEAERWWAAIGRWNAALALTPNDHTIHEMLSQAYMQTLGRAQLGLGEVAQAVKTFSRAVHIRPDQQELWREDLQWAVGLLKKYQEIEVEREKVKAAAKESGATITELPVPSIEGSIREKSIQLYQIQKQREAVEAGDPTILERGKNIDLSKMVRMRVT</sequence>
<reference evidence="2" key="1">
    <citation type="journal article" date="2021" name="Sci. Adv.">
        <title>The American lobster genome reveals insights on longevity, neural, and immune adaptations.</title>
        <authorList>
            <person name="Polinski J.M."/>
            <person name="Zimin A.V."/>
            <person name="Clark K.F."/>
            <person name="Kohn A.B."/>
            <person name="Sadowski N."/>
            <person name="Timp W."/>
            <person name="Ptitsyn A."/>
            <person name="Khanna P."/>
            <person name="Romanova D.Y."/>
            <person name="Williams P."/>
            <person name="Greenwood S.J."/>
            <person name="Moroz L.L."/>
            <person name="Walt D.R."/>
            <person name="Bodnar A.G."/>
        </authorList>
    </citation>
    <scope>NUCLEOTIDE SEQUENCE</scope>
    <source>
        <strain evidence="2">GMGI-L3</strain>
    </source>
</reference>
<feature type="non-terminal residue" evidence="2">
    <location>
        <position position="321"/>
    </location>
</feature>
<dbReference type="InterPro" id="IPR052658">
    <property type="entry name" value="TPR-containing"/>
</dbReference>
<organism evidence="2 3">
    <name type="scientific">Homarus americanus</name>
    <name type="common">American lobster</name>
    <dbReference type="NCBI Taxonomy" id="6706"/>
    <lineage>
        <taxon>Eukaryota</taxon>
        <taxon>Metazoa</taxon>
        <taxon>Ecdysozoa</taxon>
        <taxon>Arthropoda</taxon>
        <taxon>Crustacea</taxon>
        <taxon>Multicrustacea</taxon>
        <taxon>Malacostraca</taxon>
        <taxon>Eumalacostraca</taxon>
        <taxon>Eucarida</taxon>
        <taxon>Decapoda</taxon>
        <taxon>Pleocyemata</taxon>
        <taxon>Astacidea</taxon>
        <taxon>Nephropoidea</taxon>
        <taxon>Nephropidae</taxon>
        <taxon>Homarus</taxon>
    </lineage>
</organism>
<dbReference type="InterPro" id="IPR019734">
    <property type="entry name" value="TPR_rpt"/>
</dbReference>
<dbReference type="EMBL" id="JAHLQT010026502">
    <property type="protein sequence ID" value="KAG7163123.1"/>
    <property type="molecule type" value="Genomic_DNA"/>
</dbReference>
<dbReference type="InterPro" id="IPR011990">
    <property type="entry name" value="TPR-like_helical_dom_sf"/>
</dbReference>
<evidence type="ECO:0000313" key="3">
    <source>
        <dbReference type="Proteomes" id="UP000747542"/>
    </source>
</evidence>
<dbReference type="PROSITE" id="PS50005">
    <property type="entry name" value="TPR"/>
    <property type="match status" value="1"/>
</dbReference>
<dbReference type="PANTHER" id="PTHR15544">
    <property type="entry name" value="OSMOSIS RESPONSIVE FACTOR"/>
    <property type="match status" value="1"/>
</dbReference>
<name>A0A8J5JXU7_HOMAM</name>
<dbReference type="SUPFAM" id="SSF48452">
    <property type="entry name" value="TPR-like"/>
    <property type="match status" value="1"/>
</dbReference>
<dbReference type="Proteomes" id="UP000747542">
    <property type="component" value="Unassembled WGS sequence"/>
</dbReference>
<comment type="caution">
    <text evidence="2">The sequence shown here is derived from an EMBL/GenBank/DDBJ whole genome shotgun (WGS) entry which is preliminary data.</text>
</comment>
<evidence type="ECO:0000313" key="2">
    <source>
        <dbReference type="EMBL" id="KAG7163123.1"/>
    </source>
</evidence>
<keyword evidence="3" id="KW-1185">Reference proteome</keyword>